<accession>K9WWQ1</accession>
<dbReference type="eggNOG" id="COG3670">
    <property type="taxonomic scope" value="Bacteria"/>
</dbReference>
<evidence type="ECO:0000256" key="2">
    <source>
        <dbReference type="ARBA" id="ARBA00022723"/>
    </source>
</evidence>
<evidence type="ECO:0000256" key="1">
    <source>
        <dbReference type="ARBA" id="ARBA00006787"/>
    </source>
</evidence>
<evidence type="ECO:0000256" key="4">
    <source>
        <dbReference type="ARBA" id="ARBA00023004"/>
    </source>
</evidence>
<dbReference type="EMBL" id="CP003642">
    <property type="protein sequence ID" value="AFZ24618.1"/>
    <property type="molecule type" value="Genomic_DNA"/>
</dbReference>
<name>K9WWQ1_9NOST</name>
<protein>
    <submittedName>
        <fullName evidence="6">Lignostilbene-alpha,beta-dioxygenase-like enzyme</fullName>
    </submittedName>
</protein>
<keyword evidence="3" id="KW-0560">Oxidoreductase</keyword>
<dbReference type="PATRIC" id="fig|56107.3.peg.2646"/>
<keyword evidence="4 5" id="KW-0408">Iron</keyword>
<evidence type="ECO:0000313" key="7">
    <source>
        <dbReference type="Proteomes" id="UP000010475"/>
    </source>
</evidence>
<dbReference type="KEGG" id="csg:Cylst_2399"/>
<feature type="binding site" evidence="5">
    <location>
        <position position="203"/>
    </location>
    <ligand>
        <name>Fe cation</name>
        <dbReference type="ChEBI" id="CHEBI:24875"/>
        <note>catalytic</note>
    </ligand>
</feature>
<evidence type="ECO:0000256" key="5">
    <source>
        <dbReference type="PIRSR" id="PIRSR604294-1"/>
    </source>
</evidence>
<dbReference type="GO" id="GO:0016121">
    <property type="term" value="P:carotene catabolic process"/>
    <property type="evidence" value="ECO:0007669"/>
    <property type="project" value="TreeGrafter"/>
</dbReference>
<organism evidence="6 7">
    <name type="scientific">Cylindrospermum stagnale PCC 7417</name>
    <dbReference type="NCBI Taxonomy" id="56107"/>
    <lineage>
        <taxon>Bacteria</taxon>
        <taxon>Bacillati</taxon>
        <taxon>Cyanobacteriota</taxon>
        <taxon>Cyanophyceae</taxon>
        <taxon>Nostocales</taxon>
        <taxon>Nostocaceae</taxon>
        <taxon>Cylindrospermum</taxon>
    </lineage>
</organism>
<sequence length="704" mass="80786">MSEESFMTTKIQNLQDYPRVPQSIMTASQRELKDIQMQVSGYLPQDLQGHVFMVTSVGTVNSGGLPYRNGDSVLCGDGMIYRLDFNSPYEVRLTTSIVKPPDYYADKATCQNSKYKKYRFRNHGITRFSLTLGIRNQLNTAFLPIKFSSDSQERLLVTYDAGRPYEIDTETLELVTPIGTNQEWQSELNGYNAPFPPFLSTAHPVFDPHTQQIFTVNYGRSLLNFLDTIPFIYDLEQFPQEIDEFLTALSSFLRVNFLKDIFDFASHSLQRFVQLYVELIEKLINLEIDNFVYLISWDGAGDLERWKLVLPDGSPVSIDQTIHQIGVTRDYVVIMDTAFTTGLEQILNNPFPDDKKVERLLRDLLERPTSPDSLVYIVRRADLKAGQFPVSNQQEVEVVVQKVVLPLEAAHFLVDYDNPQGNITLNTSHICGMEVSKWIGNYDVSAYNPENPVPSYLHGMEPSQADIGRMGRYVINGETGDILESQIISDIERTWGVDLYTYPEQDPQTKKTLERLEDIYWCSFGLWKDLMTEFIVNQYKHYRNRQVPIEKVLSMAAKGIPAYLFRLHASSTEAAAIVDSYQLPSGYILLSPQFMPHRDAKKPTDGYIICTVWYEDKNEFWVFDANHLSKGPLCQLSHPSLDFALTLHTAWLPNIGKRQATYYINVREDYKELVHQASQKHPDIQDLFEEEIYPHFESASNPSS</sequence>
<dbReference type="PANTHER" id="PTHR10543">
    <property type="entry name" value="BETA-CAROTENE DIOXYGENASE"/>
    <property type="match status" value="1"/>
</dbReference>
<keyword evidence="7" id="KW-1185">Reference proteome</keyword>
<dbReference type="PANTHER" id="PTHR10543:SF89">
    <property type="entry name" value="CAROTENOID 9,10(9',10')-CLEAVAGE DIOXYGENASE 1"/>
    <property type="match status" value="1"/>
</dbReference>
<keyword evidence="2 5" id="KW-0479">Metal-binding</keyword>
<dbReference type="OrthoDB" id="972944at2"/>
<comment type="similarity">
    <text evidence="1">Belongs to the carotenoid oxygenase family.</text>
</comment>
<proteinExistence type="inferred from homology"/>
<dbReference type="Pfam" id="PF03055">
    <property type="entry name" value="RPE65"/>
    <property type="match status" value="2"/>
</dbReference>
<dbReference type="InterPro" id="IPR004294">
    <property type="entry name" value="Carotenoid_Oase"/>
</dbReference>
<dbReference type="GO" id="GO:0010436">
    <property type="term" value="F:carotenoid dioxygenase activity"/>
    <property type="evidence" value="ECO:0007669"/>
    <property type="project" value="TreeGrafter"/>
</dbReference>
<dbReference type="AlphaFoldDB" id="K9WWQ1"/>
<gene>
    <name evidence="6" type="ORF">Cylst_2399</name>
</gene>
<keyword evidence="6" id="KW-0223">Dioxygenase</keyword>
<evidence type="ECO:0000313" key="6">
    <source>
        <dbReference type="EMBL" id="AFZ24618.1"/>
    </source>
</evidence>
<dbReference type="HOGENOM" id="CLU_024869_0_0_3"/>
<reference evidence="6 7" key="1">
    <citation type="submission" date="2012-06" db="EMBL/GenBank/DDBJ databases">
        <title>Finished chromosome of genome of Cylindrospermum stagnale PCC 7417.</title>
        <authorList>
            <consortium name="US DOE Joint Genome Institute"/>
            <person name="Gugger M."/>
            <person name="Coursin T."/>
            <person name="Rippka R."/>
            <person name="Tandeau De Marsac N."/>
            <person name="Huntemann M."/>
            <person name="Wei C.-L."/>
            <person name="Han J."/>
            <person name="Detter J.C."/>
            <person name="Han C."/>
            <person name="Tapia R."/>
            <person name="Chen A."/>
            <person name="Kyrpides N."/>
            <person name="Mavromatis K."/>
            <person name="Markowitz V."/>
            <person name="Szeto E."/>
            <person name="Ivanova N."/>
            <person name="Pagani I."/>
            <person name="Pati A."/>
            <person name="Goodwin L."/>
            <person name="Nordberg H.P."/>
            <person name="Cantor M.N."/>
            <person name="Hua S.X."/>
            <person name="Woyke T."/>
            <person name="Kerfeld C.A."/>
        </authorList>
    </citation>
    <scope>NUCLEOTIDE SEQUENCE [LARGE SCALE GENOMIC DNA]</scope>
    <source>
        <strain evidence="6 7">PCC 7417</strain>
    </source>
</reference>
<dbReference type="Proteomes" id="UP000010475">
    <property type="component" value="Chromosome"/>
</dbReference>
<dbReference type="GO" id="GO:0046872">
    <property type="term" value="F:metal ion binding"/>
    <property type="evidence" value="ECO:0007669"/>
    <property type="project" value="UniProtKB-KW"/>
</dbReference>
<comment type="cofactor">
    <cofactor evidence="5">
        <name>Fe(2+)</name>
        <dbReference type="ChEBI" id="CHEBI:29033"/>
    </cofactor>
    <text evidence="5">Binds 1 Fe(2+) ion per subunit.</text>
</comment>
<evidence type="ECO:0000256" key="3">
    <source>
        <dbReference type="ARBA" id="ARBA00023002"/>
    </source>
</evidence>
<dbReference type="STRING" id="56107.Cylst_2399"/>